<dbReference type="SMART" id="SM00046">
    <property type="entry name" value="DAGKc"/>
    <property type="match status" value="1"/>
</dbReference>
<dbReference type="PANTHER" id="PTHR12358:SF106">
    <property type="entry name" value="LIPID KINASE YEGS"/>
    <property type="match status" value="1"/>
</dbReference>
<reference evidence="14 15" key="1">
    <citation type="submission" date="2016-10" db="EMBL/GenBank/DDBJ databases">
        <authorList>
            <person name="de Groot N.N."/>
        </authorList>
    </citation>
    <scope>NUCLEOTIDE SEQUENCE [LARGE SCALE GENOMIC DNA]</scope>
    <source>
        <strain evidence="14 15">DSM 46701</strain>
    </source>
</reference>
<dbReference type="EMBL" id="FOCQ01000003">
    <property type="protein sequence ID" value="SEM91796.1"/>
    <property type="molecule type" value="Genomic_DNA"/>
</dbReference>
<dbReference type="PROSITE" id="PS50146">
    <property type="entry name" value="DAGK"/>
    <property type="match status" value="1"/>
</dbReference>
<proteinExistence type="inferred from homology"/>
<evidence type="ECO:0000256" key="4">
    <source>
        <dbReference type="ARBA" id="ARBA00022679"/>
    </source>
</evidence>
<accession>A0A1H8C9T0</accession>
<dbReference type="Pfam" id="PF00781">
    <property type="entry name" value="DAGK_cat"/>
    <property type="match status" value="1"/>
</dbReference>
<evidence type="ECO:0000256" key="1">
    <source>
        <dbReference type="ARBA" id="ARBA00001946"/>
    </source>
</evidence>
<dbReference type="GO" id="GO:0005886">
    <property type="term" value="C:plasma membrane"/>
    <property type="evidence" value="ECO:0007669"/>
    <property type="project" value="TreeGrafter"/>
</dbReference>
<evidence type="ECO:0000256" key="8">
    <source>
        <dbReference type="ARBA" id="ARBA00022840"/>
    </source>
</evidence>
<evidence type="ECO:0000256" key="6">
    <source>
        <dbReference type="ARBA" id="ARBA00022741"/>
    </source>
</evidence>
<dbReference type="InterPro" id="IPR045540">
    <property type="entry name" value="YegS/DAGK_C"/>
</dbReference>
<evidence type="ECO:0000256" key="7">
    <source>
        <dbReference type="ARBA" id="ARBA00022777"/>
    </source>
</evidence>
<dbReference type="InterPro" id="IPR016064">
    <property type="entry name" value="NAD/diacylglycerol_kinase_sf"/>
</dbReference>
<keyword evidence="7 14" id="KW-0418">Kinase</keyword>
<evidence type="ECO:0000256" key="9">
    <source>
        <dbReference type="ARBA" id="ARBA00022842"/>
    </source>
</evidence>
<dbReference type="NCBIfam" id="TIGR00147">
    <property type="entry name" value="YegS/Rv2252/BmrU family lipid kinase"/>
    <property type="match status" value="1"/>
</dbReference>
<dbReference type="Gene3D" id="3.40.50.10330">
    <property type="entry name" value="Probable inorganic polyphosphate/atp-NAD kinase, domain 1"/>
    <property type="match status" value="1"/>
</dbReference>
<dbReference type="Pfam" id="PF19279">
    <property type="entry name" value="YegS_C"/>
    <property type="match status" value="1"/>
</dbReference>
<dbReference type="Gene3D" id="2.60.200.40">
    <property type="match status" value="1"/>
</dbReference>
<keyword evidence="12" id="KW-1208">Phospholipid metabolism</keyword>
<dbReference type="STRING" id="1173111.SAMN05444955_103161"/>
<protein>
    <submittedName>
        <fullName evidence="14">Diacylglycerol kinase (ATP)</fullName>
    </submittedName>
</protein>
<dbReference type="InterPro" id="IPR001206">
    <property type="entry name" value="Diacylglycerol_kinase_cat_dom"/>
</dbReference>
<sequence>MPRARLIYNPTAGRELVEKRLPKILDLLEEAGYETSCRATQDKWCAAEEARAAADKGYDVVIAAGGDGTIHEVVNGLASHPHPPKLGILPGGTTNDFARALKLPRDLCQACGVVAAGRTITIDIGKFGERYFVNVAAAGRITEVTYEAPSRLKTMMGPLAYYAKAIEKLGTLNKPFPVQIKTPRGKWEAEILLLIMANSVSVGGFEKLAPSADLSDGLMDVLIVPKTNIPDLLQLAALAYKGEHIHDSRIIYFQTEQIDVATPEPLKLNLDGEWGGELAGRFEILPQHLEIFCP</sequence>
<evidence type="ECO:0000313" key="14">
    <source>
        <dbReference type="EMBL" id="SEM91796.1"/>
    </source>
</evidence>
<keyword evidence="10" id="KW-0443">Lipid metabolism</keyword>
<dbReference type="GO" id="GO:0008654">
    <property type="term" value="P:phospholipid biosynthetic process"/>
    <property type="evidence" value="ECO:0007669"/>
    <property type="project" value="UniProtKB-KW"/>
</dbReference>
<evidence type="ECO:0000256" key="11">
    <source>
        <dbReference type="ARBA" id="ARBA00023209"/>
    </source>
</evidence>
<keyword evidence="9" id="KW-0460">Magnesium</keyword>
<dbReference type="InterPro" id="IPR005218">
    <property type="entry name" value="Diacylglycerol/lipid_kinase"/>
</dbReference>
<dbReference type="RefSeq" id="WP_089965724.1">
    <property type="nucleotide sequence ID" value="NZ_FOCQ01000003.1"/>
</dbReference>
<keyword evidence="15" id="KW-1185">Reference proteome</keyword>
<keyword evidence="11" id="KW-0594">Phospholipid biosynthesis</keyword>
<dbReference type="GO" id="GO:0005524">
    <property type="term" value="F:ATP binding"/>
    <property type="evidence" value="ECO:0007669"/>
    <property type="project" value="UniProtKB-KW"/>
</dbReference>
<evidence type="ECO:0000256" key="2">
    <source>
        <dbReference type="ARBA" id="ARBA00005983"/>
    </source>
</evidence>
<dbReference type="SUPFAM" id="SSF111331">
    <property type="entry name" value="NAD kinase/diacylglycerol kinase-like"/>
    <property type="match status" value="1"/>
</dbReference>
<dbReference type="Proteomes" id="UP000199695">
    <property type="component" value="Unassembled WGS sequence"/>
</dbReference>
<feature type="domain" description="DAGKc" evidence="13">
    <location>
        <begin position="1"/>
        <end position="131"/>
    </location>
</feature>
<dbReference type="GO" id="GO:0046872">
    <property type="term" value="F:metal ion binding"/>
    <property type="evidence" value="ECO:0007669"/>
    <property type="project" value="UniProtKB-KW"/>
</dbReference>
<dbReference type="InterPro" id="IPR050187">
    <property type="entry name" value="Lipid_Phosphate_FormReg"/>
</dbReference>
<dbReference type="GO" id="GO:0004143">
    <property type="term" value="F:ATP-dependent diacylglycerol kinase activity"/>
    <property type="evidence" value="ECO:0007669"/>
    <property type="project" value="TreeGrafter"/>
</dbReference>
<evidence type="ECO:0000256" key="5">
    <source>
        <dbReference type="ARBA" id="ARBA00022723"/>
    </source>
</evidence>
<keyword evidence="5" id="KW-0479">Metal-binding</keyword>
<comment type="cofactor">
    <cofactor evidence="1">
        <name>Mg(2+)</name>
        <dbReference type="ChEBI" id="CHEBI:18420"/>
    </cofactor>
</comment>
<keyword evidence="6" id="KW-0547">Nucleotide-binding</keyword>
<evidence type="ECO:0000256" key="12">
    <source>
        <dbReference type="ARBA" id="ARBA00023264"/>
    </source>
</evidence>
<keyword evidence="3" id="KW-0444">Lipid biosynthesis</keyword>
<dbReference type="PANTHER" id="PTHR12358">
    <property type="entry name" value="SPHINGOSINE KINASE"/>
    <property type="match status" value="1"/>
</dbReference>
<name>A0A1H8C9T0_9BACL</name>
<keyword evidence="8" id="KW-0067">ATP-binding</keyword>
<dbReference type="InterPro" id="IPR017438">
    <property type="entry name" value="ATP-NAD_kinase_N"/>
</dbReference>
<comment type="similarity">
    <text evidence="2">Belongs to the diacylglycerol/lipid kinase family.</text>
</comment>
<gene>
    <name evidence="14" type="ORF">SAMN05444955_103161</name>
</gene>
<evidence type="ECO:0000256" key="3">
    <source>
        <dbReference type="ARBA" id="ARBA00022516"/>
    </source>
</evidence>
<evidence type="ECO:0000313" key="15">
    <source>
        <dbReference type="Proteomes" id="UP000199695"/>
    </source>
</evidence>
<keyword evidence="4" id="KW-0808">Transferase</keyword>
<dbReference type="AlphaFoldDB" id="A0A1H8C9T0"/>
<dbReference type="OrthoDB" id="142078at2"/>
<evidence type="ECO:0000256" key="10">
    <source>
        <dbReference type="ARBA" id="ARBA00023098"/>
    </source>
</evidence>
<organism evidence="14 15">
    <name type="scientific">Lihuaxuella thermophila</name>
    <dbReference type="NCBI Taxonomy" id="1173111"/>
    <lineage>
        <taxon>Bacteria</taxon>
        <taxon>Bacillati</taxon>
        <taxon>Bacillota</taxon>
        <taxon>Bacilli</taxon>
        <taxon>Bacillales</taxon>
        <taxon>Thermoactinomycetaceae</taxon>
        <taxon>Lihuaxuella</taxon>
    </lineage>
</organism>
<evidence type="ECO:0000259" key="13">
    <source>
        <dbReference type="PROSITE" id="PS50146"/>
    </source>
</evidence>